<dbReference type="Pfam" id="PF04536">
    <property type="entry name" value="TPM_phosphatase"/>
    <property type="match status" value="1"/>
</dbReference>
<feature type="chain" id="PRO_5039064963" evidence="3">
    <location>
        <begin position="28"/>
        <end position="295"/>
    </location>
</feature>
<evidence type="ECO:0000256" key="2">
    <source>
        <dbReference type="SAM" id="Phobius"/>
    </source>
</evidence>
<keyword evidence="2" id="KW-0472">Membrane</keyword>
<feature type="region of interest" description="Disordered" evidence="1">
    <location>
        <begin position="258"/>
        <end position="295"/>
    </location>
</feature>
<protein>
    <submittedName>
        <fullName evidence="5">TPM domain-containing protein</fullName>
    </submittedName>
</protein>
<feature type="signal peptide" evidence="3">
    <location>
        <begin position="1"/>
        <end position="27"/>
    </location>
</feature>
<dbReference type="Gene3D" id="3.10.310.50">
    <property type="match status" value="1"/>
</dbReference>
<reference evidence="5" key="1">
    <citation type="journal article" date="2021" name="PeerJ">
        <title>Extensive microbial diversity within the chicken gut microbiome revealed by metagenomics and culture.</title>
        <authorList>
            <person name="Gilroy R."/>
            <person name="Ravi A."/>
            <person name="Getino M."/>
            <person name="Pursley I."/>
            <person name="Horton D.L."/>
            <person name="Alikhan N.F."/>
            <person name="Baker D."/>
            <person name="Gharbi K."/>
            <person name="Hall N."/>
            <person name="Watson M."/>
            <person name="Adriaenssens E.M."/>
            <person name="Foster-Nyarko E."/>
            <person name="Jarju S."/>
            <person name="Secka A."/>
            <person name="Antonio M."/>
            <person name="Oren A."/>
            <person name="Chaudhuri R.R."/>
            <person name="La Ragione R."/>
            <person name="Hildebrand F."/>
            <person name="Pallen M.J."/>
        </authorList>
    </citation>
    <scope>NUCLEOTIDE SEQUENCE</scope>
    <source>
        <strain evidence="5">CHK198-12963</strain>
    </source>
</reference>
<dbReference type="Proteomes" id="UP000823863">
    <property type="component" value="Unassembled WGS sequence"/>
</dbReference>
<evidence type="ECO:0000313" key="6">
    <source>
        <dbReference type="Proteomes" id="UP000823863"/>
    </source>
</evidence>
<evidence type="ECO:0000313" key="5">
    <source>
        <dbReference type="EMBL" id="HJC68000.1"/>
    </source>
</evidence>
<feature type="domain" description="TPM" evidence="4">
    <location>
        <begin position="39"/>
        <end position="166"/>
    </location>
</feature>
<dbReference type="EMBL" id="DWWB01000089">
    <property type="protein sequence ID" value="HJC68000.1"/>
    <property type="molecule type" value="Genomic_DNA"/>
</dbReference>
<dbReference type="InterPro" id="IPR007621">
    <property type="entry name" value="TPM_dom"/>
</dbReference>
<evidence type="ECO:0000256" key="1">
    <source>
        <dbReference type="SAM" id="MobiDB-lite"/>
    </source>
</evidence>
<keyword evidence="2" id="KW-1133">Transmembrane helix</keyword>
<feature type="transmembrane region" description="Helical" evidence="2">
    <location>
        <begin position="194"/>
        <end position="216"/>
    </location>
</feature>
<keyword evidence="2" id="KW-0812">Transmembrane</keyword>
<sequence>MSGWRQWARGLCLGLLLIWMFPFCAAAAEAPKTPGEQRVFDQAGLFEDQEKKELEELIARERENIGMDLAVVTAFRQEGSSAREYADDFYDGMGLGEGREDSGALYLIYMDGPGEIHGDYYISNFGEMTRLLTDERIRQLGEKAVSRLSVQDYAGSARLVLEEIERYAEAGIVSGQHNYDEETGRVSPHRGIRWYEALAAVGVAGAAAAGACLAVARDYRMEQTDRRRRNASMAYQAQAQIRADGTPDRLVNQFVTRQRIVAPSGRSGPGGPSSGRSTTHRSSSGRSHGGGGGRF</sequence>
<accession>A0A9D2PXW4</accession>
<dbReference type="AlphaFoldDB" id="A0A9D2PXW4"/>
<evidence type="ECO:0000259" key="4">
    <source>
        <dbReference type="Pfam" id="PF04536"/>
    </source>
</evidence>
<keyword evidence="3" id="KW-0732">Signal</keyword>
<comment type="caution">
    <text evidence="5">The sequence shown here is derived from an EMBL/GenBank/DDBJ whole genome shotgun (WGS) entry which is preliminary data.</text>
</comment>
<feature type="compositionally biased region" description="Low complexity" evidence="1">
    <location>
        <begin position="274"/>
        <end position="286"/>
    </location>
</feature>
<proteinExistence type="predicted"/>
<organism evidence="5 6">
    <name type="scientific">Candidatus Enterocloster excrementigallinarum</name>
    <dbReference type="NCBI Taxonomy" id="2838558"/>
    <lineage>
        <taxon>Bacteria</taxon>
        <taxon>Bacillati</taxon>
        <taxon>Bacillota</taxon>
        <taxon>Clostridia</taxon>
        <taxon>Lachnospirales</taxon>
        <taxon>Lachnospiraceae</taxon>
        <taxon>Enterocloster</taxon>
    </lineage>
</organism>
<gene>
    <name evidence="5" type="ORF">H9931_15040</name>
</gene>
<evidence type="ECO:0000256" key="3">
    <source>
        <dbReference type="SAM" id="SignalP"/>
    </source>
</evidence>
<reference evidence="5" key="2">
    <citation type="submission" date="2021-04" db="EMBL/GenBank/DDBJ databases">
        <authorList>
            <person name="Gilroy R."/>
        </authorList>
    </citation>
    <scope>NUCLEOTIDE SEQUENCE</scope>
    <source>
        <strain evidence="5">CHK198-12963</strain>
    </source>
</reference>
<name>A0A9D2PXW4_9FIRM</name>